<reference evidence="1" key="1">
    <citation type="submission" date="2021-05" db="EMBL/GenBank/DDBJ databases">
        <authorList>
            <person name="Alioto T."/>
            <person name="Alioto T."/>
            <person name="Gomez Garrido J."/>
        </authorList>
    </citation>
    <scope>NUCLEOTIDE SEQUENCE</scope>
</reference>
<dbReference type="AlphaFoldDB" id="A0A8D8WMZ3"/>
<dbReference type="EMBL" id="HBUF01213114">
    <property type="protein sequence ID" value="CAG6666167.1"/>
    <property type="molecule type" value="Transcribed_RNA"/>
</dbReference>
<organism evidence="1">
    <name type="scientific">Cacopsylla melanoneura</name>
    <dbReference type="NCBI Taxonomy" id="428564"/>
    <lineage>
        <taxon>Eukaryota</taxon>
        <taxon>Metazoa</taxon>
        <taxon>Ecdysozoa</taxon>
        <taxon>Arthropoda</taxon>
        <taxon>Hexapoda</taxon>
        <taxon>Insecta</taxon>
        <taxon>Pterygota</taxon>
        <taxon>Neoptera</taxon>
        <taxon>Paraneoptera</taxon>
        <taxon>Hemiptera</taxon>
        <taxon>Sternorrhyncha</taxon>
        <taxon>Psylloidea</taxon>
        <taxon>Psyllidae</taxon>
        <taxon>Psyllinae</taxon>
        <taxon>Cacopsylla</taxon>
    </lineage>
</organism>
<proteinExistence type="predicted"/>
<name>A0A8D8WMZ3_9HEMI</name>
<dbReference type="EMBL" id="HBUF01213112">
    <property type="protein sequence ID" value="CAG6666161.1"/>
    <property type="molecule type" value="Transcribed_RNA"/>
</dbReference>
<sequence>MRNLPFDSIKRLVNLQSNQHHKKWIKNAGADKNWKEIINNPDIIPELPRKAAVATFRLMTGHDCLAQHLNRIGCKDSPICPLCSDNALMNAEHLAVCSDLSGSTNIVEKYWDARRKMT</sequence>
<evidence type="ECO:0000313" key="1">
    <source>
        <dbReference type="EMBL" id="CAG6666167.1"/>
    </source>
</evidence>
<dbReference type="EMBL" id="HBUF01213113">
    <property type="protein sequence ID" value="CAG6666164.1"/>
    <property type="molecule type" value="Transcribed_RNA"/>
</dbReference>
<protein>
    <submittedName>
        <fullName evidence="1">Uncharacterized protein</fullName>
    </submittedName>
</protein>
<accession>A0A8D8WMZ3</accession>